<sequence length="245" mass="26439">MILDAARLSLANLFAPETRSVFWKVLGLTLLALAALWFGLRELFVWLALPWLDALMPGTPAWAGWLTFVLGIFASLGLALALALLLAPVTALIAGFFLDDVAEVVEARDYPNEPAGTPLPLREAIVGSAKFLGVVILGNILALLLLLVPGVNLIAFFLVNGYLLGREFFEFAAMRYRSPAEARLFRAKHRSTVFLAGLLLAAFLAVPLLNLLTPLFAAGMMVHLHKRLSASDPGFSLTRGSTAKA</sequence>
<evidence type="ECO:0000313" key="6">
    <source>
        <dbReference type="EMBL" id="KOF14439.1"/>
    </source>
</evidence>
<reference evidence="7" key="1">
    <citation type="submission" date="2015-07" db="EMBL/GenBank/DDBJ databases">
        <title>Whole genome sequence of an Ensifer adhaerens strain isolated from a cave pool in the Wind Cave National Park.</title>
        <authorList>
            <person name="Eng W.W.H."/>
            <person name="Gan H.M."/>
            <person name="Barton H.A."/>
            <person name="Savka M.A."/>
        </authorList>
    </citation>
    <scope>NUCLEOTIDE SEQUENCE [LARGE SCALE GENOMIC DNA]</scope>
    <source>
        <strain evidence="7">SD006</strain>
    </source>
</reference>
<evidence type="ECO:0000313" key="7">
    <source>
        <dbReference type="Proteomes" id="UP000037425"/>
    </source>
</evidence>
<keyword evidence="3 5" id="KW-1133">Transmembrane helix</keyword>
<evidence type="ECO:0000256" key="3">
    <source>
        <dbReference type="ARBA" id="ARBA00022989"/>
    </source>
</evidence>
<dbReference type="OrthoDB" id="5421146at2"/>
<keyword evidence="2 5" id="KW-0812">Transmembrane</keyword>
<organism evidence="6 7">
    <name type="scientific">Ensifer adhaerens</name>
    <name type="common">Sinorhizobium morelense</name>
    <dbReference type="NCBI Taxonomy" id="106592"/>
    <lineage>
        <taxon>Bacteria</taxon>
        <taxon>Pseudomonadati</taxon>
        <taxon>Pseudomonadota</taxon>
        <taxon>Alphaproteobacteria</taxon>
        <taxon>Hyphomicrobiales</taxon>
        <taxon>Rhizobiaceae</taxon>
        <taxon>Sinorhizobium/Ensifer group</taxon>
        <taxon>Ensifer</taxon>
    </lineage>
</organism>
<name>A0A0L8BIR1_ENSAD</name>
<feature type="transmembrane region" description="Helical" evidence="5">
    <location>
        <begin position="60"/>
        <end position="87"/>
    </location>
</feature>
<keyword evidence="4 5" id="KW-0472">Membrane</keyword>
<comment type="subcellular location">
    <subcellularLocation>
        <location evidence="1">Membrane</location>
        <topology evidence="1">Multi-pass membrane protein</topology>
    </subcellularLocation>
</comment>
<dbReference type="InterPro" id="IPR059112">
    <property type="entry name" value="CysZ/EI24"/>
</dbReference>
<evidence type="ECO:0000256" key="4">
    <source>
        <dbReference type="ARBA" id="ARBA00023136"/>
    </source>
</evidence>
<comment type="caution">
    <text evidence="6">The sequence shown here is derived from an EMBL/GenBank/DDBJ whole genome shotgun (WGS) entry which is preliminary data.</text>
</comment>
<feature type="transmembrane region" description="Helical" evidence="5">
    <location>
        <begin position="21"/>
        <end position="40"/>
    </location>
</feature>
<dbReference type="Pfam" id="PF07264">
    <property type="entry name" value="EI24"/>
    <property type="match status" value="1"/>
</dbReference>
<protein>
    <submittedName>
        <fullName evidence="6">CysZ-like protein</fullName>
    </submittedName>
</protein>
<gene>
    <name evidence="6" type="ORF">AC244_26700</name>
</gene>
<dbReference type="RefSeq" id="WP_053251840.1">
    <property type="nucleotide sequence ID" value="NZ_LGAP01000026.1"/>
</dbReference>
<proteinExistence type="predicted"/>
<evidence type="ECO:0000256" key="2">
    <source>
        <dbReference type="ARBA" id="ARBA00022692"/>
    </source>
</evidence>
<dbReference type="NCBIfam" id="NF009407">
    <property type="entry name" value="PRK12768.1"/>
    <property type="match status" value="1"/>
</dbReference>
<dbReference type="AlphaFoldDB" id="A0A0L8BIR1"/>
<dbReference type="Proteomes" id="UP000037425">
    <property type="component" value="Unassembled WGS sequence"/>
</dbReference>
<dbReference type="EMBL" id="LGAP01000026">
    <property type="protein sequence ID" value="KOF14439.1"/>
    <property type="molecule type" value="Genomic_DNA"/>
</dbReference>
<feature type="transmembrane region" description="Helical" evidence="5">
    <location>
        <begin position="193"/>
        <end position="217"/>
    </location>
</feature>
<evidence type="ECO:0000256" key="1">
    <source>
        <dbReference type="ARBA" id="ARBA00004141"/>
    </source>
</evidence>
<dbReference type="PATRIC" id="fig|106592.7.peg.4126"/>
<evidence type="ECO:0000256" key="5">
    <source>
        <dbReference type="SAM" id="Phobius"/>
    </source>
</evidence>
<accession>A0A0L8BIR1</accession>
<feature type="transmembrane region" description="Helical" evidence="5">
    <location>
        <begin position="131"/>
        <end position="159"/>
    </location>
</feature>